<dbReference type="Proteomes" id="UP000237105">
    <property type="component" value="Unassembled WGS sequence"/>
</dbReference>
<reference evidence="11" key="1">
    <citation type="submission" date="2016-06" db="EMBL/GenBank/DDBJ databases">
        <title>Parallel loss of symbiosis genes in relatives of nitrogen-fixing non-legume Parasponia.</title>
        <authorList>
            <person name="Van Velzen R."/>
            <person name="Holmer R."/>
            <person name="Bu F."/>
            <person name="Rutten L."/>
            <person name="Van Zeijl A."/>
            <person name="Liu W."/>
            <person name="Santuari L."/>
            <person name="Cao Q."/>
            <person name="Sharma T."/>
            <person name="Shen D."/>
            <person name="Roswanjaya Y."/>
            <person name="Wardhani T."/>
            <person name="Kalhor M.S."/>
            <person name="Jansen J."/>
            <person name="Van den Hoogen J."/>
            <person name="Gungor B."/>
            <person name="Hartog M."/>
            <person name="Hontelez J."/>
            <person name="Verver J."/>
            <person name="Yang W.-C."/>
            <person name="Schijlen E."/>
            <person name="Repin R."/>
            <person name="Schilthuizen M."/>
            <person name="Schranz E."/>
            <person name="Heidstra R."/>
            <person name="Miyata K."/>
            <person name="Fedorova E."/>
            <person name="Kohlen W."/>
            <person name="Bisseling T."/>
            <person name="Smit S."/>
            <person name="Geurts R."/>
        </authorList>
    </citation>
    <scope>NUCLEOTIDE SEQUENCE [LARGE SCALE GENOMIC DNA]</scope>
    <source>
        <strain evidence="11">cv. WU1-14</strain>
    </source>
</reference>
<dbReference type="PANTHER" id="PTHR45136">
    <property type="entry name" value="ABC TRANSPORTER DOMAIN-CONTAINING PROTEIN"/>
    <property type="match status" value="1"/>
</dbReference>
<keyword evidence="8" id="KW-0732">Signal</keyword>
<keyword evidence="7" id="KW-0325">Glycoprotein</keyword>
<evidence type="ECO:0000256" key="6">
    <source>
        <dbReference type="ARBA" id="ARBA00023136"/>
    </source>
</evidence>
<evidence type="ECO:0000259" key="9">
    <source>
        <dbReference type="PROSITE" id="PS50929"/>
    </source>
</evidence>
<dbReference type="InterPro" id="IPR027417">
    <property type="entry name" value="P-loop_NTPase"/>
</dbReference>
<keyword evidence="6" id="KW-0472">Membrane</keyword>
<protein>
    <submittedName>
        <fullName evidence="10">ABC-transporter</fullName>
    </submittedName>
</protein>
<dbReference type="SUPFAM" id="SSF90123">
    <property type="entry name" value="ABC transporter transmembrane region"/>
    <property type="match status" value="1"/>
</dbReference>
<evidence type="ECO:0000256" key="8">
    <source>
        <dbReference type="SAM" id="SignalP"/>
    </source>
</evidence>
<dbReference type="InterPro" id="IPR036640">
    <property type="entry name" value="ABC1_TM_sf"/>
</dbReference>
<keyword evidence="4" id="KW-0677">Repeat</keyword>
<comment type="similarity">
    <text evidence="1">Belongs to the ABC transporter superfamily. ABCB family. Multidrug resistance exporter (TC 3.A.1.201) subfamily.</text>
</comment>
<evidence type="ECO:0000313" key="10">
    <source>
        <dbReference type="EMBL" id="PON59420.1"/>
    </source>
</evidence>
<evidence type="ECO:0000256" key="4">
    <source>
        <dbReference type="ARBA" id="ARBA00022737"/>
    </source>
</evidence>
<evidence type="ECO:0000256" key="3">
    <source>
        <dbReference type="ARBA" id="ARBA00022692"/>
    </source>
</evidence>
<keyword evidence="3" id="KW-0812">Transmembrane</keyword>
<dbReference type="EMBL" id="JXTB01000140">
    <property type="protein sequence ID" value="PON59420.1"/>
    <property type="molecule type" value="Genomic_DNA"/>
</dbReference>
<dbReference type="Pfam" id="PF00664">
    <property type="entry name" value="ABC_membrane"/>
    <property type="match status" value="1"/>
</dbReference>
<feature type="chain" id="PRO_5015113044" evidence="8">
    <location>
        <begin position="20"/>
        <end position="190"/>
    </location>
</feature>
<dbReference type="Gene3D" id="1.20.1560.10">
    <property type="entry name" value="ABC transporter type 1, transmembrane domain"/>
    <property type="match status" value="1"/>
</dbReference>
<gene>
    <name evidence="10" type="ORF">PanWU01x14_159300</name>
</gene>
<dbReference type="Gene3D" id="3.40.50.300">
    <property type="entry name" value="P-loop containing nucleotide triphosphate hydrolases"/>
    <property type="match status" value="1"/>
</dbReference>
<proteinExistence type="inferred from homology"/>
<evidence type="ECO:0000256" key="7">
    <source>
        <dbReference type="ARBA" id="ARBA00023180"/>
    </source>
</evidence>
<dbReference type="GO" id="GO:0140359">
    <property type="term" value="F:ABC-type transporter activity"/>
    <property type="evidence" value="ECO:0007669"/>
    <property type="project" value="InterPro"/>
</dbReference>
<keyword evidence="5" id="KW-1133">Transmembrane helix</keyword>
<dbReference type="PROSITE" id="PS50929">
    <property type="entry name" value="ABC_TM1F"/>
    <property type="match status" value="1"/>
</dbReference>
<feature type="domain" description="ABC transmembrane type-1" evidence="9">
    <location>
        <begin position="1"/>
        <end position="92"/>
    </location>
</feature>
<evidence type="ECO:0000256" key="1">
    <source>
        <dbReference type="ARBA" id="ARBA00007577"/>
    </source>
</evidence>
<dbReference type="InterPro" id="IPR011527">
    <property type="entry name" value="ABC1_TM_dom"/>
</dbReference>
<evidence type="ECO:0000256" key="5">
    <source>
        <dbReference type="ARBA" id="ARBA00022989"/>
    </source>
</evidence>
<keyword evidence="11" id="KW-1185">Reference proteome</keyword>
<accession>A0A2P5CED0</accession>
<name>A0A2P5CED0_PARAD</name>
<dbReference type="SUPFAM" id="SSF52540">
    <property type="entry name" value="P-loop containing nucleoside triphosphate hydrolases"/>
    <property type="match status" value="1"/>
</dbReference>
<dbReference type="PANTHER" id="PTHR45136:SF2">
    <property type="entry name" value="ABC TRANSPORTER DOMAIN-CONTAINING PROTEIN"/>
    <property type="match status" value="1"/>
</dbReference>
<dbReference type="OrthoDB" id="1692458at2759"/>
<feature type="signal peptide" evidence="8">
    <location>
        <begin position="1"/>
        <end position="19"/>
    </location>
</feature>
<comment type="caution">
    <text evidence="10">The sequence shown here is derived from an EMBL/GenBank/DDBJ whole genome shotgun (WGS) entry which is preliminary data.</text>
</comment>
<dbReference type="GO" id="GO:0016020">
    <property type="term" value="C:membrane"/>
    <property type="evidence" value="ECO:0007669"/>
    <property type="project" value="InterPro"/>
</dbReference>
<keyword evidence="2" id="KW-0813">Transport</keyword>
<sequence length="190" mass="20594">MVALPLASLLLIVPIWLYGSSLVDLSGKIRDAYNTAGTLAEQAISSIRTVYAFVGEKKTVAIFSSALNASAKLRLRQGLIKGLAIGSNAMIGHVRWRVRGRTTFAVGSSVIIRGRFCDPLNGEIILDGVAIDKLQLKWLRSLMALVSQEPSLFSTTIKENILFGMNDATIEDNFEASNASDAHNFISQLP</sequence>
<dbReference type="GO" id="GO:0005524">
    <property type="term" value="F:ATP binding"/>
    <property type="evidence" value="ECO:0007669"/>
    <property type="project" value="InterPro"/>
</dbReference>
<evidence type="ECO:0000313" key="11">
    <source>
        <dbReference type="Proteomes" id="UP000237105"/>
    </source>
</evidence>
<dbReference type="STRING" id="3476.A0A2P5CED0"/>
<evidence type="ECO:0000256" key="2">
    <source>
        <dbReference type="ARBA" id="ARBA00022448"/>
    </source>
</evidence>
<organism evidence="10 11">
    <name type="scientific">Parasponia andersonii</name>
    <name type="common">Sponia andersonii</name>
    <dbReference type="NCBI Taxonomy" id="3476"/>
    <lineage>
        <taxon>Eukaryota</taxon>
        <taxon>Viridiplantae</taxon>
        <taxon>Streptophyta</taxon>
        <taxon>Embryophyta</taxon>
        <taxon>Tracheophyta</taxon>
        <taxon>Spermatophyta</taxon>
        <taxon>Magnoliopsida</taxon>
        <taxon>eudicotyledons</taxon>
        <taxon>Gunneridae</taxon>
        <taxon>Pentapetalae</taxon>
        <taxon>rosids</taxon>
        <taxon>fabids</taxon>
        <taxon>Rosales</taxon>
        <taxon>Cannabaceae</taxon>
        <taxon>Parasponia</taxon>
    </lineage>
</organism>
<dbReference type="AlphaFoldDB" id="A0A2P5CED0"/>